<dbReference type="Proteomes" id="UP000465221">
    <property type="component" value="Unassembled WGS sequence"/>
</dbReference>
<evidence type="ECO:0000313" key="1">
    <source>
        <dbReference type="EMBL" id="GFF35607.1"/>
    </source>
</evidence>
<evidence type="ECO:0000313" key="2">
    <source>
        <dbReference type="Proteomes" id="UP000465221"/>
    </source>
</evidence>
<organism evidence="1 2">
    <name type="scientific">Aspergillus udagawae</name>
    <dbReference type="NCBI Taxonomy" id="91492"/>
    <lineage>
        <taxon>Eukaryota</taxon>
        <taxon>Fungi</taxon>
        <taxon>Dikarya</taxon>
        <taxon>Ascomycota</taxon>
        <taxon>Pezizomycotina</taxon>
        <taxon>Eurotiomycetes</taxon>
        <taxon>Eurotiomycetidae</taxon>
        <taxon>Eurotiales</taxon>
        <taxon>Aspergillaceae</taxon>
        <taxon>Aspergillus</taxon>
        <taxon>Aspergillus subgen. Fumigati</taxon>
    </lineage>
</organism>
<accession>A0A8H3NT46</accession>
<sequence>MHNFLRRELAKTLGARDVVSAPSSPLIEQPEWREEGLLYGTDCSGLLWGKSVLISLHNATESEGLNQASGENLTSIRGGLESSLLRISHGLPVSRGAVISFLFTL</sequence>
<proteinExistence type="predicted"/>
<dbReference type="EMBL" id="BLKC01000026">
    <property type="protein sequence ID" value="GFF35607.1"/>
    <property type="molecule type" value="Genomic_DNA"/>
</dbReference>
<gene>
    <name evidence="1" type="ORF">IFM46972_04607</name>
</gene>
<protein>
    <submittedName>
        <fullName evidence="1">Uncharacterized protein</fullName>
    </submittedName>
</protein>
<comment type="caution">
    <text evidence="1">The sequence shown here is derived from an EMBL/GenBank/DDBJ whole genome shotgun (WGS) entry which is preliminary data.</text>
</comment>
<name>A0A8H3NT46_9EURO</name>
<dbReference type="AlphaFoldDB" id="A0A8H3NT46"/>
<reference evidence="1 2" key="1">
    <citation type="submission" date="2020-01" db="EMBL/GenBank/DDBJ databases">
        <title>Draft genome sequence of Aspergillus udagawae IFM 46972.</title>
        <authorList>
            <person name="Takahashi H."/>
            <person name="Yaguchi T."/>
        </authorList>
    </citation>
    <scope>NUCLEOTIDE SEQUENCE [LARGE SCALE GENOMIC DNA]</scope>
    <source>
        <strain evidence="1 2">IFM 46972</strain>
    </source>
</reference>